<evidence type="ECO:0000256" key="1">
    <source>
        <dbReference type="SAM" id="MobiDB-lite"/>
    </source>
</evidence>
<protein>
    <submittedName>
        <fullName evidence="2">Uncharacterized protein</fullName>
    </submittedName>
</protein>
<dbReference type="VEuPathDB" id="VectorBase:GPAI048377"/>
<feature type="region of interest" description="Disordered" evidence="1">
    <location>
        <begin position="193"/>
        <end position="236"/>
    </location>
</feature>
<reference evidence="3" key="1">
    <citation type="submission" date="2014-03" db="EMBL/GenBank/DDBJ databases">
        <authorList>
            <person name="Aksoy S."/>
            <person name="Warren W."/>
            <person name="Wilson R.K."/>
        </authorList>
    </citation>
    <scope>NUCLEOTIDE SEQUENCE [LARGE SCALE GENOMIC DNA]</scope>
    <source>
        <strain evidence="3">IAEA</strain>
    </source>
</reference>
<reference evidence="2" key="2">
    <citation type="submission" date="2020-05" db="UniProtKB">
        <authorList>
            <consortium name="EnsemblMetazoa"/>
        </authorList>
    </citation>
    <scope>IDENTIFICATION</scope>
    <source>
        <strain evidence="2">IAEA</strain>
    </source>
</reference>
<organism evidence="2 3">
    <name type="scientific">Glossina pallidipes</name>
    <name type="common">Tsetse fly</name>
    <dbReference type="NCBI Taxonomy" id="7398"/>
    <lineage>
        <taxon>Eukaryota</taxon>
        <taxon>Metazoa</taxon>
        <taxon>Ecdysozoa</taxon>
        <taxon>Arthropoda</taxon>
        <taxon>Hexapoda</taxon>
        <taxon>Insecta</taxon>
        <taxon>Pterygota</taxon>
        <taxon>Neoptera</taxon>
        <taxon>Endopterygota</taxon>
        <taxon>Diptera</taxon>
        <taxon>Brachycera</taxon>
        <taxon>Muscomorpha</taxon>
        <taxon>Hippoboscoidea</taxon>
        <taxon>Glossinidae</taxon>
        <taxon>Glossina</taxon>
    </lineage>
</organism>
<proteinExistence type="predicted"/>
<dbReference type="Proteomes" id="UP000092445">
    <property type="component" value="Unassembled WGS sequence"/>
</dbReference>
<sequence length="236" mass="26038">MKRTSASGSKNAELHDIIVKANTNNLVLNSDKGTQEKLTTLWMYGNNMVTPVPKLAPATRPVMLIPAPANLPAHRGVMMSTQQALPPLLSPSHTHALTAYRGYTLPYMRASSMPIIYAPPPTPGSMPGTFRTAKSSKSTEARRKRRVAQLLRSSKTDDKRKQRRKSDADVIDGNPSFQYTGLDRAIADNFLARQERTQPVNRMDYTSSSGGSETYGRTDPTRSSSKTKIVCRDVVM</sequence>
<dbReference type="EnsemblMetazoa" id="GPAI048377-RA">
    <property type="protein sequence ID" value="GPAI048377-PA"/>
    <property type="gene ID" value="GPAI048377"/>
</dbReference>
<feature type="compositionally biased region" description="Basic and acidic residues" evidence="1">
    <location>
        <begin position="154"/>
        <end position="168"/>
    </location>
</feature>
<evidence type="ECO:0000313" key="3">
    <source>
        <dbReference type="Proteomes" id="UP000092445"/>
    </source>
</evidence>
<accession>A0A1B0AK53</accession>
<feature type="compositionally biased region" description="Polar residues" evidence="1">
    <location>
        <begin position="197"/>
        <end position="206"/>
    </location>
</feature>
<feature type="region of interest" description="Disordered" evidence="1">
    <location>
        <begin position="120"/>
        <end position="175"/>
    </location>
</feature>
<evidence type="ECO:0000313" key="2">
    <source>
        <dbReference type="EnsemblMetazoa" id="GPAI048377-PA"/>
    </source>
</evidence>
<dbReference type="AlphaFoldDB" id="A0A1B0AK53"/>
<keyword evidence="3" id="KW-1185">Reference proteome</keyword>
<name>A0A1B0AK53_GLOPL</name>